<evidence type="ECO:0000256" key="1">
    <source>
        <dbReference type="ARBA" id="ARBA00013258"/>
    </source>
</evidence>
<dbReference type="Gene3D" id="3.40.366.10">
    <property type="entry name" value="Malonyl-Coenzyme A Acyl Carrier Protein, domain 2"/>
    <property type="match status" value="2"/>
</dbReference>
<feature type="domain" description="Malonyl-CoA:ACP transacylase (MAT)" evidence="5">
    <location>
        <begin position="312"/>
        <end position="604"/>
    </location>
</feature>
<dbReference type="InterPro" id="IPR014043">
    <property type="entry name" value="Acyl_transferase_dom"/>
</dbReference>
<dbReference type="NCBIfam" id="TIGR00128">
    <property type="entry name" value="fabD"/>
    <property type="match status" value="1"/>
</dbReference>
<dbReference type="GO" id="GO:0006633">
    <property type="term" value="P:fatty acid biosynthetic process"/>
    <property type="evidence" value="ECO:0007669"/>
    <property type="project" value="TreeGrafter"/>
</dbReference>
<dbReference type="AlphaFoldDB" id="A0A1T2CG35"/>
<dbReference type="SUPFAM" id="SSF52151">
    <property type="entry name" value="FabD/lysophospholipase-like"/>
    <property type="match status" value="2"/>
</dbReference>
<dbReference type="GO" id="GO:0004314">
    <property type="term" value="F:[acyl-carrier-protein] S-malonyltransferase activity"/>
    <property type="evidence" value="ECO:0007669"/>
    <property type="project" value="UniProtKB-EC"/>
</dbReference>
<organism evidence="6 7">
    <name type="scientific">Solemya velum gill symbiont</name>
    <dbReference type="NCBI Taxonomy" id="2340"/>
    <lineage>
        <taxon>Bacteria</taxon>
        <taxon>Pseudomonadati</taxon>
        <taxon>Pseudomonadota</taxon>
        <taxon>Gammaproteobacteria</taxon>
        <taxon>sulfur-oxidizing symbionts</taxon>
    </lineage>
</organism>
<comment type="catalytic activity">
    <reaction evidence="4">
        <text>holo-[ACP] + malonyl-CoA = malonyl-[ACP] + CoA</text>
        <dbReference type="Rhea" id="RHEA:41792"/>
        <dbReference type="Rhea" id="RHEA-COMP:9623"/>
        <dbReference type="Rhea" id="RHEA-COMP:9685"/>
        <dbReference type="ChEBI" id="CHEBI:57287"/>
        <dbReference type="ChEBI" id="CHEBI:57384"/>
        <dbReference type="ChEBI" id="CHEBI:64479"/>
        <dbReference type="ChEBI" id="CHEBI:78449"/>
        <dbReference type="EC" id="2.3.1.39"/>
    </reaction>
</comment>
<dbReference type="InterPro" id="IPR004410">
    <property type="entry name" value="Malonyl_CoA-ACP_transAc_FabD"/>
</dbReference>
<dbReference type="PANTHER" id="PTHR42681:SF1">
    <property type="entry name" value="MALONYL-COA-ACYL CARRIER PROTEIN TRANSACYLASE, MITOCHONDRIAL"/>
    <property type="match status" value="1"/>
</dbReference>
<dbReference type="SMART" id="SM00827">
    <property type="entry name" value="PKS_AT"/>
    <property type="match status" value="2"/>
</dbReference>
<dbReference type="RefSeq" id="WP_078456768.1">
    <property type="nucleotide sequence ID" value="NZ_MPNX01000038.1"/>
</dbReference>
<evidence type="ECO:0000313" key="7">
    <source>
        <dbReference type="Proteomes" id="UP000190962"/>
    </source>
</evidence>
<dbReference type="EC" id="2.3.1.39" evidence="1"/>
<comment type="caution">
    <text evidence="6">The sequence shown here is derived from an EMBL/GenBank/DDBJ whole genome shotgun (WGS) entry which is preliminary data.</text>
</comment>
<dbReference type="Pfam" id="PF00698">
    <property type="entry name" value="Acyl_transf_1"/>
    <property type="match status" value="2"/>
</dbReference>
<dbReference type="SUPFAM" id="SSF55048">
    <property type="entry name" value="Probable ACP-binding domain of malonyl-CoA ACP transacylase"/>
    <property type="match status" value="2"/>
</dbReference>
<dbReference type="Proteomes" id="UP000190962">
    <property type="component" value="Unassembled WGS sequence"/>
</dbReference>
<evidence type="ECO:0000259" key="5">
    <source>
        <dbReference type="SMART" id="SM00827"/>
    </source>
</evidence>
<protein>
    <recommendedName>
        <fullName evidence="1">[acyl-carrier-protein] S-malonyltransferase</fullName>
        <ecNumber evidence="1">2.3.1.39</ecNumber>
    </recommendedName>
</protein>
<dbReference type="GO" id="GO:0005829">
    <property type="term" value="C:cytosol"/>
    <property type="evidence" value="ECO:0007669"/>
    <property type="project" value="TreeGrafter"/>
</dbReference>
<proteinExistence type="predicted"/>
<accession>A0A1T2CG35</accession>
<dbReference type="EMBL" id="MPNX01000038">
    <property type="protein sequence ID" value="OOY33816.1"/>
    <property type="molecule type" value="Genomic_DNA"/>
</dbReference>
<sequence>MDHQSTAWLFPGQGSQHKGMGEQLFELFPHQVELADDILGYSIRELCVNDPENHLNLTQYSQPALFFVNALSFLKLQQDGVKTADFFAGHSLGEYNALFAAGCFDIETGIQLVRKRGEIMSRAPKGGMAAVLGLSLDEIATLIRQSGLNNIDIANINMPTQTVVSGDKTEILAFAEYVEQKPGARYIPLRVSGAFHSRLMKQAAVEFDEFLQAFSFHSPRTPVLANITAQSYSSAPEEIRNTLVTQLSSSVYWLDIMTNLFTDYSVEYIREVGPGQTLTRMWTEHVKTLPKGDRTVQHQVNRDTSAPATVFMYPGQGSHYYHMGKELYADDQAFKRAFDQCDEIIADLAGFSLAHIVYQQNNPFQDFNETRATHPACFAFNYAMSKTLEARGITADYYLGYSLGEYNCLVSTDILDLESALKLVFEQGELFQQLTSPAGMLAIFAPLKLLEQLLTRISGLTLAAVNHDTQFILTGSEHHLNDCEDFLKTERILFQRLPVSRGFHSTFIDATKQNFLALAETLRFSSASRPYYSCATTSTLSEIDPIRLWSIAREPVQFAQTIRMIESEIAQPTYIDLGASGSLANVLPHLIADKHRALFTVNRFGNNLKTMAQMSGKFDSIRSCAA</sequence>
<dbReference type="InterPro" id="IPR001227">
    <property type="entry name" value="Ac_transferase_dom_sf"/>
</dbReference>
<dbReference type="Gene3D" id="3.30.70.3290">
    <property type="match status" value="1"/>
</dbReference>
<evidence type="ECO:0000256" key="3">
    <source>
        <dbReference type="ARBA" id="ARBA00023315"/>
    </source>
</evidence>
<gene>
    <name evidence="6" type="ORF">BOV88_13270</name>
</gene>
<evidence type="ECO:0000256" key="2">
    <source>
        <dbReference type="ARBA" id="ARBA00022679"/>
    </source>
</evidence>
<keyword evidence="3" id="KW-0012">Acyltransferase</keyword>
<dbReference type="PANTHER" id="PTHR42681">
    <property type="entry name" value="MALONYL-COA-ACYL CARRIER PROTEIN TRANSACYLASE, MITOCHONDRIAL"/>
    <property type="match status" value="1"/>
</dbReference>
<dbReference type="InterPro" id="IPR050858">
    <property type="entry name" value="Mal-CoA-ACP_Trans/PKS_FabD"/>
</dbReference>
<evidence type="ECO:0000256" key="4">
    <source>
        <dbReference type="ARBA" id="ARBA00048462"/>
    </source>
</evidence>
<feature type="domain" description="Malonyl-CoA:ACP transacylase (MAT)" evidence="5">
    <location>
        <begin position="9"/>
        <end position="304"/>
    </location>
</feature>
<keyword evidence="2 6" id="KW-0808">Transferase</keyword>
<dbReference type="InterPro" id="IPR016036">
    <property type="entry name" value="Malonyl_transacylase_ACP-bd"/>
</dbReference>
<dbReference type="InterPro" id="IPR016035">
    <property type="entry name" value="Acyl_Trfase/lysoPLipase"/>
</dbReference>
<evidence type="ECO:0000313" key="6">
    <source>
        <dbReference type="EMBL" id="OOY33816.1"/>
    </source>
</evidence>
<name>A0A1T2CG35_SOVGS</name>
<reference evidence="6 7" key="1">
    <citation type="submission" date="2016-11" db="EMBL/GenBank/DDBJ databases">
        <title>Mixed transmission modes and dynamic genome evolution in an obligate animal-bacterial symbiosis.</title>
        <authorList>
            <person name="Russell S.L."/>
            <person name="Corbett-Detig R.B."/>
            <person name="Cavanaugh C.M."/>
        </authorList>
    </citation>
    <scope>NUCLEOTIDE SEQUENCE [LARGE SCALE GENOMIC DNA]</scope>
    <source>
        <strain evidence="6">MA-KB16</strain>
    </source>
</reference>
<dbReference type="Gene3D" id="3.30.70.250">
    <property type="entry name" value="Malonyl-CoA ACP transacylase, ACP-binding"/>
    <property type="match status" value="1"/>
</dbReference>